<accession>A0A0G0Z892</accession>
<proteinExistence type="predicted"/>
<comment type="caution">
    <text evidence="2">The sequence shown here is derived from an EMBL/GenBank/DDBJ whole genome shotgun (WGS) entry which is preliminary data.</text>
</comment>
<sequence>MPIYEYHCEECNADFEHLKASSDKKDEANCPACKSKKTTKKGVSNFSSTGNGGCGSGCGGCHGSCG</sequence>
<reference evidence="2 3" key="1">
    <citation type="journal article" date="2015" name="Nature">
        <title>rRNA introns, odd ribosomes, and small enigmatic genomes across a large radiation of phyla.</title>
        <authorList>
            <person name="Brown C.T."/>
            <person name="Hug L.A."/>
            <person name="Thomas B.C."/>
            <person name="Sharon I."/>
            <person name="Castelle C.J."/>
            <person name="Singh A."/>
            <person name="Wilkins M.J."/>
            <person name="Williams K.H."/>
            <person name="Banfield J.F."/>
        </authorList>
    </citation>
    <scope>NUCLEOTIDE SEQUENCE [LARGE SCALE GENOMIC DNA]</scope>
</reference>
<feature type="domain" description="Putative regulatory protein FmdB zinc ribbon" evidence="1">
    <location>
        <begin position="1"/>
        <end position="44"/>
    </location>
</feature>
<protein>
    <recommendedName>
        <fullName evidence="1">Putative regulatory protein FmdB zinc ribbon domain-containing protein</fullName>
    </recommendedName>
</protein>
<name>A0A0G0Z892_UNCC2</name>
<dbReference type="Pfam" id="PF09723">
    <property type="entry name" value="Zn_ribbon_8"/>
    <property type="match status" value="1"/>
</dbReference>
<dbReference type="EMBL" id="LCBL01000002">
    <property type="protein sequence ID" value="KKS09243.1"/>
    <property type="molecule type" value="Genomic_DNA"/>
</dbReference>
<dbReference type="AlphaFoldDB" id="A0A0G0Z892"/>
<dbReference type="Proteomes" id="UP000033869">
    <property type="component" value="Unassembled WGS sequence"/>
</dbReference>
<dbReference type="SMART" id="SM00834">
    <property type="entry name" value="CxxC_CXXC_SSSS"/>
    <property type="match status" value="1"/>
</dbReference>
<dbReference type="NCBIfam" id="TIGR02605">
    <property type="entry name" value="CxxC_CxxC_SSSS"/>
    <property type="match status" value="1"/>
</dbReference>
<dbReference type="Gene3D" id="2.20.28.30">
    <property type="entry name" value="RNA polymerase ii, chain L"/>
    <property type="match status" value="1"/>
</dbReference>
<evidence type="ECO:0000313" key="2">
    <source>
        <dbReference type="EMBL" id="KKS09243.1"/>
    </source>
</evidence>
<dbReference type="PATRIC" id="fig|1618344.3.peg.348"/>
<evidence type="ECO:0000313" key="3">
    <source>
        <dbReference type="Proteomes" id="UP000033869"/>
    </source>
</evidence>
<evidence type="ECO:0000259" key="1">
    <source>
        <dbReference type="SMART" id="SM00834"/>
    </source>
</evidence>
<dbReference type="InterPro" id="IPR013429">
    <property type="entry name" value="Regulatory_FmdB_Zinc_ribbon"/>
</dbReference>
<gene>
    <name evidence="2" type="ORF">UU65_C0002G0021</name>
</gene>
<organism evidence="2 3">
    <name type="scientific">candidate division CPR2 bacterium GW2011_GWC1_41_48</name>
    <dbReference type="NCBI Taxonomy" id="1618344"/>
    <lineage>
        <taxon>Bacteria</taxon>
        <taxon>Bacteria division CPR2</taxon>
    </lineage>
</organism>